<comment type="similarity">
    <text evidence="1">Belongs to the GDA1/CD39 NTPase family.</text>
</comment>
<dbReference type="GO" id="GO:0005524">
    <property type="term" value="F:ATP binding"/>
    <property type="evidence" value="ECO:0007669"/>
    <property type="project" value="UniProtKB-KW"/>
</dbReference>
<gene>
    <name evidence="6" type="ORF">GALMADRAFT_159326</name>
</gene>
<evidence type="ECO:0000313" key="7">
    <source>
        <dbReference type="Proteomes" id="UP000027222"/>
    </source>
</evidence>
<keyword evidence="2" id="KW-0378">Hydrolase</keyword>
<dbReference type="GO" id="GO:0017111">
    <property type="term" value="F:ribonucleoside triphosphate phosphatase activity"/>
    <property type="evidence" value="ECO:0007669"/>
    <property type="project" value="TreeGrafter"/>
</dbReference>
<feature type="binding site" evidence="4">
    <location>
        <begin position="327"/>
        <end position="331"/>
    </location>
    <ligand>
        <name>ATP</name>
        <dbReference type="ChEBI" id="CHEBI:30616"/>
    </ligand>
</feature>
<name>A0A067SKN2_GALM3</name>
<feature type="chain" id="PRO_5001649008" evidence="5">
    <location>
        <begin position="22"/>
        <end position="622"/>
    </location>
</feature>
<evidence type="ECO:0000256" key="5">
    <source>
        <dbReference type="SAM" id="SignalP"/>
    </source>
</evidence>
<evidence type="ECO:0000256" key="4">
    <source>
        <dbReference type="PIRSR" id="PIRSR600407-2"/>
    </source>
</evidence>
<dbReference type="GO" id="GO:0045134">
    <property type="term" value="F:UDP phosphatase activity"/>
    <property type="evidence" value="ECO:0007669"/>
    <property type="project" value="TreeGrafter"/>
</dbReference>
<dbReference type="InterPro" id="IPR000407">
    <property type="entry name" value="GDA1_CD39_NTPase"/>
</dbReference>
<keyword evidence="4" id="KW-0067">ATP-binding</keyword>
<dbReference type="Gene3D" id="3.30.420.150">
    <property type="entry name" value="Exopolyphosphatase. Domain 2"/>
    <property type="match status" value="1"/>
</dbReference>
<protein>
    <submittedName>
        <fullName evidence="6">Uncharacterized protein</fullName>
    </submittedName>
</protein>
<dbReference type="GO" id="GO:0006256">
    <property type="term" value="P:UDP catabolic process"/>
    <property type="evidence" value="ECO:0007669"/>
    <property type="project" value="TreeGrafter"/>
</dbReference>
<evidence type="ECO:0000313" key="6">
    <source>
        <dbReference type="EMBL" id="KDR71470.1"/>
    </source>
</evidence>
<dbReference type="PANTHER" id="PTHR11782:SF121">
    <property type="entry name" value="NUCLEOSIDE-DIPHOSPHATASE MIG-23"/>
    <property type="match status" value="1"/>
</dbReference>
<accession>A0A067SKN2</accession>
<feature type="signal peptide" evidence="5">
    <location>
        <begin position="1"/>
        <end position="21"/>
    </location>
</feature>
<keyword evidence="5" id="KW-0732">Signal</keyword>
<dbReference type="GO" id="GO:0004382">
    <property type="term" value="F:GDP phosphatase activity"/>
    <property type="evidence" value="ECO:0007669"/>
    <property type="project" value="TreeGrafter"/>
</dbReference>
<dbReference type="Gene3D" id="3.30.420.40">
    <property type="match status" value="1"/>
</dbReference>
<dbReference type="HOGENOM" id="CLU_010246_3_1_1"/>
<keyword evidence="4" id="KW-0547">Nucleotide-binding</keyword>
<feature type="active site" description="Proton acceptor" evidence="3">
    <location>
        <position position="297"/>
    </location>
</feature>
<dbReference type="Pfam" id="PF01150">
    <property type="entry name" value="GDA1_CD39"/>
    <property type="match status" value="2"/>
</dbReference>
<dbReference type="GO" id="GO:0046036">
    <property type="term" value="P:CTP metabolic process"/>
    <property type="evidence" value="ECO:0007669"/>
    <property type="project" value="TreeGrafter"/>
</dbReference>
<dbReference type="OrthoDB" id="2959459at2759"/>
<dbReference type="CDD" id="cd24003">
    <property type="entry name" value="ASKHA_NBD_GDA1_CD39_NTPase"/>
    <property type="match status" value="1"/>
</dbReference>
<dbReference type="GO" id="GO:0005794">
    <property type="term" value="C:Golgi apparatus"/>
    <property type="evidence" value="ECO:0007669"/>
    <property type="project" value="TreeGrafter"/>
</dbReference>
<dbReference type="STRING" id="685588.A0A067SKN2"/>
<dbReference type="EMBL" id="KL142392">
    <property type="protein sequence ID" value="KDR71470.1"/>
    <property type="molecule type" value="Genomic_DNA"/>
</dbReference>
<dbReference type="AlphaFoldDB" id="A0A067SKN2"/>
<dbReference type="PANTHER" id="PTHR11782">
    <property type="entry name" value="ADENOSINE/GUANOSINE DIPHOSPHATASE"/>
    <property type="match status" value="1"/>
</dbReference>
<reference evidence="7" key="1">
    <citation type="journal article" date="2014" name="Proc. Natl. Acad. Sci. U.S.A.">
        <title>Extensive sampling of basidiomycete genomes demonstrates inadequacy of the white-rot/brown-rot paradigm for wood decay fungi.</title>
        <authorList>
            <person name="Riley R."/>
            <person name="Salamov A.A."/>
            <person name="Brown D.W."/>
            <person name="Nagy L.G."/>
            <person name="Floudas D."/>
            <person name="Held B.W."/>
            <person name="Levasseur A."/>
            <person name="Lombard V."/>
            <person name="Morin E."/>
            <person name="Otillar R."/>
            <person name="Lindquist E.A."/>
            <person name="Sun H."/>
            <person name="LaButti K.M."/>
            <person name="Schmutz J."/>
            <person name="Jabbour D."/>
            <person name="Luo H."/>
            <person name="Baker S.E."/>
            <person name="Pisabarro A.G."/>
            <person name="Walton J.D."/>
            <person name="Blanchette R.A."/>
            <person name="Henrissat B."/>
            <person name="Martin F."/>
            <person name="Cullen D."/>
            <person name="Hibbett D.S."/>
            <person name="Grigoriev I.V."/>
        </authorList>
    </citation>
    <scope>NUCLEOTIDE SEQUENCE [LARGE SCALE GENOMIC DNA]</scope>
    <source>
        <strain evidence="7">CBS 339.88</strain>
    </source>
</reference>
<organism evidence="6 7">
    <name type="scientific">Galerina marginata (strain CBS 339.88)</name>
    <dbReference type="NCBI Taxonomy" id="685588"/>
    <lineage>
        <taxon>Eukaryota</taxon>
        <taxon>Fungi</taxon>
        <taxon>Dikarya</taxon>
        <taxon>Basidiomycota</taxon>
        <taxon>Agaricomycotina</taxon>
        <taxon>Agaricomycetes</taxon>
        <taxon>Agaricomycetidae</taxon>
        <taxon>Agaricales</taxon>
        <taxon>Agaricineae</taxon>
        <taxon>Strophariaceae</taxon>
        <taxon>Galerina</taxon>
    </lineage>
</organism>
<sequence>MVGRASISSILVLALPMLTAAQTNSTYLVCCKALVNPTDPNVQALYSSLSPGLVGSGCTFSSSTDNCSGYKLTCARYVPSRRFSLISSSNQLPVLGVLHILPETSLSETIMSGSRLTDDYAYILDAGSSGTRLYVYKWRRWSGGASPPPKIRNPFTYKRNPGISKMVEGLEARYGEVLAREAEARAHDGDEARTLAASTAANETKALLQSKVDEHLKPLFESARAFAVGARLDPTTVPLFVLGTAGIRDLFTDGAELEDPELIGNRQYIDLLRCMTQSSRNAKFDLKECGAISGEAEALYGWIAGNCTLIFPSGWATETLGYAEMGGASAQIAFSPYRADPDRTYNGVIWKTHLGNTEFELFLGSYPLGMEKGVEFYRDKLISDHREEVENGHRINDNDLSPAQKVVTDPGKPSGLEKQFEIWTLRGPTYNEESIGTPNFPYIKKLRNTISSAVSSASVNSAGVRVGLPHRFDATIKAHNFIGGANFWYYTRTIFGVDHNGQPRETPFSFREFRVEIFRTLSFPWDIIKGNFPSITRAYLEDAWIKAMWADVVMSRDFRLDLNDGDPTKGGKLTFTPFNGYKGMELSWTLGRLVHFITGNHETVREREWPAQFRPFLDSRAA</sequence>
<dbReference type="GO" id="GO:0016020">
    <property type="term" value="C:membrane"/>
    <property type="evidence" value="ECO:0007669"/>
    <property type="project" value="TreeGrafter"/>
</dbReference>
<evidence type="ECO:0000256" key="1">
    <source>
        <dbReference type="ARBA" id="ARBA00009283"/>
    </source>
</evidence>
<evidence type="ECO:0000256" key="2">
    <source>
        <dbReference type="ARBA" id="ARBA00022801"/>
    </source>
</evidence>
<evidence type="ECO:0000256" key="3">
    <source>
        <dbReference type="PIRSR" id="PIRSR600407-1"/>
    </source>
</evidence>
<keyword evidence="7" id="KW-1185">Reference proteome</keyword>
<dbReference type="Proteomes" id="UP000027222">
    <property type="component" value="Unassembled WGS sequence"/>
</dbReference>
<proteinExistence type="inferred from homology"/>